<feature type="region of interest" description="Disordered" evidence="8">
    <location>
        <begin position="622"/>
        <end position="661"/>
    </location>
</feature>
<proteinExistence type="predicted"/>
<dbReference type="Gene3D" id="4.10.240.10">
    <property type="entry name" value="Zn(2)-C6 fungal-type DNA-binding domain"/>
    <property type="match status" value="1"/>
</dbReference>
<protein>
    <recommendedName>
        <fullName evidence="9">Zn(2)-C6 fungal-type domain-containing protein</fullName>
    </recommendedName>
</protein>
<dbReference type="InterPro" id="IPR001138">
    <property type="entry name" value="Zn2Cys6_DnaBD"/>
</dbReference>
<dbReference type="EMBL" id="JAQIZZ010000002">
    <property type="protein sequence ID" value="KAJ5552316.1"/>
    <property type="molecule type" value="Genomic_DNA"/>
</dbReference>
<evidence type="ECO:0000256" key="2">
    <source>
        <dbReference type="ARBA" id="ARBA00022723"/>
    </source>
</evidence>
<dbReference type="InterPro" id="IPR036864">
    <property type="entry name" value="Zn2-C6_fun-type_DNA-bd_sf"/>
</dbReference>
<keyword evidence="7" id="KW-0539">Nucleus</keyword>
<dbReference type="PANTHER" id="PTHR31845">
    <property type="entry name" value="FINGER DOMAIN PROTEIN, PUTATIVE-RELATED"/>
    <property type="match status" value="1"/>
</dbReference>
<dbReference type="FunFam" id="4.10.240.10:FF:000003">
    <property type="entry name" value="C6 transcription factor (Leu3)"/>
    <property type="match status" value="1"/>
</dbReference>
<keyword evidence="6" id="KW-0804">Transcription</keyword>
<accession>A0AAD6D267</accession>
<feature type="compositionally biased region" description="Polar residues" evidence="8">
    <location>
        <begin position="125"/>
        <end position="151"/>
    </location>
</feature>
<feature type="compositionally biased region" description="Basic and acidic residues" evidence="8">
    <location>
        <begin position="44"/>
        <end position="54"/>
    </location>
</feature>
<dbReference type="GO" id="GO:0008270">
    <property type="term" value="F:zinc ion binding"/>
    <property type="evidence" value="ECO:0007669"/>
    <property type="project" value="InterPro"/>
</dbReference>
<dbReference type="GO" id="GO:0006351">
    <property type="term" value="P:DNA-templated transcription"/>
    <property type="evidence" value="ECO:0007669"/>
    <property type="project" value="InterPro"/>
</dbReference>
<feature type="region of interest" description="Disordered" evidence="8">
    <location>
        <begin position="120"/>
        <end position="151"/>
    </location>
</feature>
<dbReference type="GO" id="GO:0000976">
    <property type="term" value="F:transcription cis-regulatory region binding"/>
    <property type="evidence" value="ECO:0007669"/>
    <property type="project" value="TreeGrafter"/>
</dbReference>
<dbReference type="Proteomes" id="UP001220324">
    <property type="component" value="Unassembled WGS sequence"/>
</dbReference>
<feature type="compositionally biased region" description="Low complexity" evidence="8">
    <location>
        <begin position="632"/>
        <end position="642"/>
    </location>
</feature>
<dbReference type="InterPro" id="IPR051089">
    <property type="entry name" value="prtT"/>
</dbReference>
<keyword evidence="2" id="KW-0479">Metal-binding</keyword>
<dbReference type="GO" id="GO:0005634">
    <property type="term" value="C:nucleus"/>
    <property type="evidence" value="ECO:0007669"/>
    <property type="project" value="UniProtKB-SubCell"/>
</dbReference>
<dbReference type="PROSITE" id="PS00463">
    <property type="entry name" value="ZN2_CY6_FUNGAL_1"/>
    <property type="match status" value="1"/>
</dbReference>
<keyword evidence="11" id="KW-1185">Reference proteome</keyword>
<dbReference type="SMART" id="SM00066">
    <property type="entry name" value="GAL4"/>
    <property type="match status" value="1"/>
</dbReference>
<feature type="region of interest" description="Disordered" evidence="8">
    <location>
        <begin position="1"/>
        <end position="54"/>
    </location>
</feature>
<evidence type="ECO:0000256" key="1">
    <source>
        <dbReference type="ARBA" id="ARBA00004123"/>
    </source>
</evidence>
<evidence type="ECO:0000256" key="7">
    <source>
        <dbReference type="ARBA" id="ARBA00023242"/>
    </source>
</evidence>
<evidence type="ECO:0000256" key="8">
    <source>
        <dbReference type="SAM" id="MobiDB-lite"/>
    </source>
</evidence>
<organism evidence="10 11">
    <name type="scientific">Penicillium frequentans</name>
    <dbReference type="NCBI Taxonomy" id="3151616"/>
    <lineage>
        <taxon>Eukaryota</taxon>
        <taxon>Fungi</taxon>
        <taxon>Dikarya</taxon>
        <taxon>Ascomycota</taxon>
        <taxon>Pezizomycotina</taxon>
        <taxon>Eurotiomycetes</taxon>
        <taxon>Eurotiomycetidae</taxon>
        <taxon>Eurotiales</taxon>
        <taxon>Aspergillaceae</taxon>
        <taxon>Penicillium</taxon>
    </lineage>
</organism>
<dbReference type="AlphaFoldDB" id="A0AAD6D267"/>
<keyword evidence="5" id="KW-0238">DNA-binding</keyword>
<evidence type="ECO:0000313" key="10">
    <source>
        <dbReference type="EMBL" id="KAJ5552316.1"/>
    </source>
</evidence>
<evidence type="ECO:0000259" key="9">
    <source>
        <dbReference type="PROSITE" id="PS50048"/>
    </source>
</evidence>
<keyword evidence="4" id="KW-0805">Transcription regulation</keyword>
<dbReference type="SMART" id="SM00906">
    <property type="entry name" value="Fungal_trans"/>
    <property type="match status" value="1"/>
</dbReference>
<evidence type="ECO:0000256" key="4">
    <source>
        <dbReference type="ARBA" id="ARBA00023015"/>
    </source>
</evidence>
<reference evidence="10 11" key="1">
    <citation type="journal article" date="2023" name="IMA Fungus">
        <title>Comparative genomic study of the Penicillium genus elucidates a diverse pangenome and 15 lateral gene transfer events.</title>
        <authorList>
            <person name="Petersen C."/>
            <person name="Sorensen T."/>
            <person name="Nielsen M.R."/>
            <person name="Sondergaard T.E."/>
            <person name="Sorensen J.L."/>
            <person name="Fitzpatrick D.A."/>
            <person name="Frisvad J.C."/>
            <person name="Nielsen K.L."/>
        </authorList>
    </citation>
    <scope>NUCLEOTIDE SEQUENCE [LARGE SCALE GENOMIC DNA]</scope>
    <source>
        <strain evidence="10 11">IBT 35679</strain>
    </source>
</reference>
<dbReference type="InterPro" id="IPR007219">
    <property type="entry name" value="XnlR_reg_dom"/>
</dbReference>
<dbReference type="GO" id="GO:0000981">
    <property type="term" value="F:DNA-binding transcription factor activity, RNA polymerase II-specific"/>
    <property type="evidence" value="ECO:0007669"/>
    <property type="project" value="InterPro"/>
</dbReference>
<evidence type="ECO:0000313" key="11">
    <source>
        <dbReference type="Proteomes" id="UP001220324"/>
    </source>
</evidence>
<dbReference type="PROSITE" id="PS50048">
    <property type="entry name" value="ZN2_CY6_FUNGAL_2"/>
    <property type="match status" value="1"/>
</dbReference>
<evidence type="ECO:0000256" key="3">
    <source>
        <dbReference type="ARBA" id="ARBA00022833"/>
    </source>
</evidence>
<evidence type="ECO:0000256" key="6">
    <source>
        <dbReference type="ARBA" id="ARBA00023163"/>
    </source>
</evidence>
<evidence type="ECO:0000256" key="5">
    <source>
        <dbReference type="ARBA" id="ARBA00023125"/>
    </source>
</evidence>
<feature type="domain" description="Zn(2)-C6 fungal-type" evidence="9">
    <location>
        <begin position="55"/>
        <end position="88"/>
    </location>
</feature>
<comment type="subcellular location">
    <subcellularLocation>
        <location evidence="1">Nucleus</location>
    </subcellularLocation>
</comment>
<dbReference type="Pfam" id="PF00172">
    <property type="entry name" value="Zn_clus"/>
    <property type="match status" value="1"/>
</dbReference>
<dbReference type="GO" id="GO:0001216">
    <property type="term" value="F:DNA-binding transcription activator activity"/>
    <property type="evidence" value="ECO:0007669"/>
    <property type="project" value="UniProtKB-ARBA"/>
</dbReference>
<dbReference type="CDD" id="cd12148">
    <property type="entry name" value="fungal_TF_MHR"/>
    <property type="match status" value="1"/>
</dbReference>
<dbReference type="CDD" id="cd00067">
    <property type="entry name" value="GAL4"/>
    <property type="match status" value="1"/>
</dbReference>
<comment type="caution">
    <text evidence="10">The sequence shown here is derived from an EMBL/GenBank/DDBJ whole genome shotgun (WGS) entry which is preliminary data.</text>
</comment>
<dbReference type="PANTHER" id="PTHR31845:SF21">
    <property type="entry name" value="REGULATORY PROTEIN LEU3"/>
    <property type="match status" value="1"/>
</dbReference>
<dbReference type="SUPFAM" id="SSF57701">
    <property type="entry name" value="Zn2/Cys6 DNA-binding domain"/>
    <property type="match status" value="1"/>
</dbReference>
<keyword evidence="3" id="KW-0862">Zinc</keyword>
<gene>
    <name evidence="10" type="ORF">N7494_001694</name>
</gene>
<name>A0AAD6D267_9EURO</name>
<dbReference type="Pfam" id="PF04082">
    <property type="entry name" value="Fungal_trans"/>
    <property type="match status" value="1"/>
</dbReference>
<sequence length="725" mass="81065">MAGVNHAPLSMSAADGLQGRKRNVTIAGMDSSPGSIDDAEDNDRDDKRRQPVKRACNECRQQKLRCDVSQDPWSDCSRCRRLKLDCKIESSFKRVGKRSRNAEMEREIIELRKQIAGASSGAVMHQQQPIQAGQLTPKQESNQVSPAGVYQTQTPSAISTDQYMGSQEAVASLLDLRSGYDGSNYMRNGNQQFKRIEDVMVVPEKVTELFNLFFTYYHPFLPFLDRQQPPDDYYNNSPLLFWTMISVGARRYQGDSGLLNSLSGPVTRLVWSTLADIPQSYHVVKALCLLCTWPFPTSSTSTDPTFMLCGMMIQVAMQLGLHRPSHSQDFSKFCVELIAEELRDKVRTWAICNIVAQRVSTGYGQPPSTLYDWTLSSSDSLDPNFKLSGDMKSRLEIEKFCDRITRALYTNRRDPVGLTSDQERNTMLSFLSRDYDELEEQFKPQNDCITDLYLRAANLHLHLSAFFDDPSAKDYRERLLSLYVATTSFLEVAMNLETEVGPVLSYSPYYVYQMMVAAGCTLLKMSKSFFAAHIDMEYTKNLFNRTIWAIRGVSASNNDLPERLAEVLAQMWRLGSQRSATSNSDVDDSLRLKVRCRMSMSLLFDSVWRWREDARTKGRNIEAYLKNPTNPDSAADSSAASSVGPPRTSSSTPGLAGGDPSLAPAPILSQAAIGVQPNSGVGGLPSGFMEPNYEVFDPLNWLLDGLVDLPYSYSTMGGMETSGIA</sequence>